<gene>
    <name evidence="2" type="ORF">PAPYR_12703</name>
</gene>
<comment type="caution">
    <text evidence="2">The sequence shown here is derived from an EMBL/GenBank/DDBJ whole genome shotgun (WGS) entry which is preliminary data.</text>
</comment>
<evidence type="ECO:0000313" key="2">
    <source>
        <dbReference type="EMBL" id="KAJ4452963.1"/>
    </source>
</evidence>
<feature type="compositionally biased region" description="Low complexity" evidence="1">
    <location>
        <begin position="126"/>
        <end position="139"/>
    </location>
</feature>
<organism evidence="2 3">
    <name type="scientific">Paratrimastix pyriformis</name>
    <dbReference type="NCBI Taxonomy" id="342808"/>
    <lineage>
        <taxon>Eukaryota</taxon>
        <taxon>Metamonada</taxon>
        <taxon>Preaxostyla</taxon>
        <taxon>Paratrimastigidae</taxon>
        <taxon>Paratrimastix</taxon>
    </lineage>
</organism>
<protein>
    <submittedName>
        <fullName evidence="2">Uncharacterized protein</fullName>
    </submittedName>
</protein>
<dbReference type="Proteomes" id="UP001141327">
    <property type="component" value="Unassembled WGS sequence"/>
</dbReference>
<keyword evidence="3" id="KW-1185">Reference proteome</keyword>
<dbReference type="EMBL" id="JAPMOS010000340">
    <property type="protein sequence ID" value="KAJ4452963.1"/>
    <property type="molecule type" value="Genomic_DNA"/>
</dbReference>
<proteinExistence type="predicted"/>
<evidence type="ECO:0000256" key="1">
    <source>
        <dbReference type="SAM" id="MobiDB-lite"/>
    </source>
</evidence>
<feature type="region of interest" description="Disordered" evidence="1">
    <location>
        <begin position="115"/>
        <end position="139"/>
    </location>
</feature>
<evidence type="ECO:0000313" key="3">
    <source>
        <dbReference type="Proteomes" id="UP001141327"/>
    </source>
</evidence>
<name>A0ABQ8U313_9EUKA</name>
<accession>A0ABQ8U313</accession>
<reference evidence="2" key="1">
    <citation type="journal article" date="2022" name="bioRxiv">
        <title>Genomics of Preaxostyla Flagellates Illuminates Evolutionary Transitions and the Path Towards Mitochondrial Loss.</title>
        <authorList>
            <person name="Novak L.V.F."/>
            <person name="Treitli S.C."/>
            <person name="Pyrih J."/>
            <person name="Halakuc P."/>
            <person name="Pipaliya S.V."/>
            <person name="Vacek V."/>
            <person name="Brzon O."/>
            <person name="Soukal P."/>
            <person name="Eme L."/>
            <person name="Dacks J.B."/>
            <person name="Karnkowska A."/>
            <person name="Elias M."/>
            <person name="Hampl V."/>
        </authorList>
    </citation>
    <scope>NUCLEOTIDE SEQUENCE</scope>
    <source>
        <strain evidence="2">RCP-MX</strain>
    </source>
</reference>
<sequence>MEIAEKYGAEAVFCKDPQHANCTACKIVALFNRRKADLSIAGASLRPEMYHVSLDKLLMRSARQTRPPELERVGSGKATVRMYHITIPDVTVSPQAAENCQRDLAKAQRLLEEKQRAPDAKKVAKKPSAAASAQTSAASLATVRLQIPAEDVGIIED</sequence>